<feature type="compositionally biased region" description="Basic residues" evidence="2">
    <location>
        <begin position="29"/>
        <end position="40"/>
    </location>
</feature>
<name>A0ABD3FYP5_9STRA</name>
<accession>A0ABD3FYP5</accession>
<sequence length="502" mass="58770">MDRAGLVRRRQQIREKENVDSEANALLMAKKKKTTKRKGTRSTGSEEPQSKTTVSDSALTPPPSPAKKSSKQSKIACNTELNAGLVARQILQRSQFKDVKEYLQSTTKQELFQQALVVATYAQELKKKHTEVADAIGEELIQYQTKYHCVSSDLAQRDRVYEEQEKEKNGLIGRLKLAQEEYQSLLVWIREHEDKFKVLQQTKQDQAQLIEEMSEIRRQREERLSSVENEREQAFRFAEELQEQNTKLQAQVTVVERDCERIQEELKEEQGANKRLMIEVQQNSQALERVSTELENARNEISTLQGQVQLEAISRHSVTQEHDRLQQQYRSARQDWKSTQEHHDALDKRKADEFRSMDLELRHLNQSLSRMRIEWESEKSQREKSEVRLQKLSTFLDETKSHTQALEEETQQLKTQLNEEKEARTSRDHALQLARRDLQTLQKSYREQESAKLDAQSEVSSLVQRMKVIRRDHLALLHRVEAPTQLATQWHAKMQANEHRKA</sequence>
<evidence type="ECO:0000256" key="1">
    <source>
        <dbReference type="SAM" id="Coils"/>
    </source>
</evidence>
<organism evidence="3 4">
    <name type="scientific">Phytophthora oleae</name>
    <dbReference type="NCBI Taxonomy" id="2107226"/>
    <lineage>
        <taxon>Eukaryota</taxon>
        <taxon>Sar</taxon>
        <taxon>Stramenopiles</taxon>
        <taxon>Oomycota</taxon>
        <taxon>Peronosporomycetes</taxon>
        <taxon>Peronosporales</taxon>
        <taxon>Peronosporaceae</taxon>
        <taxon>Phytophthora</taxon>
    </lineage>
</organism>
<dbReference type="Proteomes" id="UP001632037">
    <property type="component" value="Unassembled WGS sequence"/>
</dbReference>
<reference evidence="3 4" key="1">
    <citation type="submission" date="2024-09" db="EMBL/GenBank/DDBJ databases">
        <title>Genome sequencing and assembly of Phytophthora oleae, isolate VK10A, causative agent of rot of olive drupes.</title>
        <authorList>
            <person name="Conti Taguali S."/>
            <person name="Riolo M."/>
            <person name="La Spada F."/>
            <person name="Cacciola S.O."/>
            <person name="Dionisio G."/>
        </authorList>
    </citation>
    <scope>NUCLEOTIDE SEQUENCE [LARGE SCALE GENOMIC DNA]</scope>
    <source>
        <strain evidence="3 4">VK10A</strain>
    </source>
</reference>
<gene>
    <name evidence="3" type="ORF">V7S43_004289</name>
</gene>
<dbReference type="EMBL" id="JBIMZQ010000006">
    <property type="protein sequence ID" value="KAL3671107.1"/>
    <property type="molecule type" value="Genomic_DNA"/>
</dbReference>
<feature type="compositionally biased region" description="Basic residues" evidence="2">
    <location>
        <begin position="1"/>
        <end position="11"/>
    </location>
</feature>
<evidence type="ECO:0000313" key="4">
    <source>
        <dbReference type="Proteomes" id="UP001632037"/>
    </source>
</evidence>
<proteinExistence type="predicted"/>
<evidence type="ECO:0000313" key="3">
    <source>
        <dbReference type="EMBL" id="KAL3671107.1"/>
    </source>
</evidence>
<feature type="region of interest" description="Disordered" evidence="2">
    <location>
        <begin position="1"/>
        <end position="74"/>
    </location>
</feature>
<feature type="coiled-coil region" evidence="1">
    <location>
        <begin position="396"/>
        <end position="458"/>
    </location>
</feature>
<comment type="caution">
    <text evidence="3">The sequence shown here is derived from an EMBL/GenBank/DDBJ whole genome shotgun (WGS) entry which is preliminary data.</text>
</comment>
<dbReference type="AlphaFoldDB" id="A0ABD3FYP5"/>
<keyword evidence="4" id="KW-1185">Reference proteome</keyword>
<evidence type="ECO:0008006" key="5">
    <source>
        <dbReference type="Google" id="ProtNLM"/>
    </source>
</evidence>
<protein>
    <recommendedName>
        <fullName evidence="5">DUF4515 domain-containing protein</fullName>
    </recommendedName>
</protein>
<evidence type="ECO:0000256" key="2">
    <source>
        <dbReference type="SAM" id="MobiDB-lite"/>
    </source>
</evidence>
<feature type="coiled-coil region" evidence="1">
    <location>
        <begin position="161"/>
        <end position="335"/>
    </location>
</feature>
<feature type="compositionally biased region" description="Polar residues" evidence="2">
    <location>
        <begin position="46"/>
        <end position="58"/>
    </location>
</feature>
<keyword evidence="1" id="KW-0175">Coiled coil</keyword>